<name>A0A2N9YFQ3_9GAMM</name>
<dbReference type="CDD" id="cd00156">
    <property type="entry name" value="REC"/>
    <property type="match status" value="2"/>
</dbReference>
<dbReference type="PANTHER" id="PTHR44591">
    <property type="entry name" value="STRESS RESPONSE REGULATOR PROTEIN 1"/>
    <property type="match status" value="1"/>
</dbReference>
<dbReference type="NCBIfam" id="TIGR00254">
    <property type="entry name" value="GGDEF"/>
    <property type="match status" value="1"/>
</dbReference>
<dbReference type="EMBL" id="CP018889">
    <property type="protein sequence ID" value="AUI69307.1"/>
    <property type="molecule type" value="Genomic_DNA"/>
</dbReference>
<dbReference type="RefSeq" id="WP_062153303.1">
    <property type="nucleotide sequence ID" value="NZ_CP012373.2"/>
</dbReference>
<dbReference type="InterPro" id="IPR000160">
    <property type="entry name" value="GGDEF_dom"/>
</dbReference>
<dbReference type="GO" id="GO:0000160">
    <property type="term" value="P:phosphorelay signal transduction system"/>
    <property type="evidence" value="ECO:0007669"/>
    <property type="project" value="InterPro"/>
</dbReference>
<evidence type="ECO:0000313" key="6">
    <source>
        <dbReference type="Proteomes" id="UP000234271"/>
    </source>
</evidence>
<reference evidence="6" key="1">
    <citation type="submission" date="2016-12" db="EMBL/GenBank/DDBJ databases">
        <title>Complete Genome Sequence of Beggiatoa leptomitiformis D-401.</title>
        <authorList>
            <person name="Fomenkov A."/>
            <person name="Vincze T."/>
            <person name="Grabovich M."/>
            <person name="Anton B.P."/>
            <person name="Dubinina G."/>
            <person name="Orlova M."/>
            <person name="Belousova E."/>
            <person name="Roberts R.J."/>
        </authorList>
    </citation>
    <scope>NUCLEOTIDE SEQUENCE [LARGE SCALE GENOMIC DNA]</scope>
    <source>
        <strain evidence="6">D-401</strain>
    </source>
</reference>
<dbReference type="Gene3D" id="3.30.70.270">
    <property type="match status" value="1"/>
</dbReference>
<evidence type="ECO:0000259" key="4">
    <source>
        <dbReference type="PROSITE" id="PS50887"/>
    </source>
</evidence>
<dbReference type="SUPFAM" id="SSF52172">
    <property type="entry name" value="CheY-like"/>
    <property type="match status" value="2"/>
</dbReference>
<dbReference type="OrthoDB" id="9812260at2"/>
<dbReference type="KEGG" id="blep:AL038_12450"/>
<dbReference type="Pfam" id="PF00990">
    <property type="entry name" value="GGDEF"/>
    <property type="match status" value="1"/>
</dbReference>
<gene>
    <name evidence="5" type="ORF">BLE401_11815</name>
</gene>
<dbReference type="SMART" id="SM00267">
    <property type="entry name" value="GGDEF"/>
    <property type="match status" value="1"/>
</dbReference>
<feature type="domain" description="Response regulatory" evidence="3">
    <location>
        <begin position="11"/>
        <end position="129"/>
    </location>
</feature>
<proteinExistence type="predicted"/>
<feature type="domain" description="Response regulatory" evidence="3">
    <location>
        <begin position="138"/>
        <end position="267"/>
    </location>
</feature>
<comment type="caution">
    <text evidence="2">Lacks conserved residue(s) required for the propagation of feature annotation.</text>
</comment>
<evidence type="ECO:0000313" key="5">
    <source>
        <dbReference type="EMBL" id="AUI69307.1"/>
    </source>
</evidence>
<dbReference type="InterPro" id="IPR001789">
    <property type="entry name" value="Sig_transdc_resp-reg_receiver"/>
</dbReference>
<dbReference type="InterPro" id="IPR011006">
    <property type="entry name" value="CheY-like_superfamily"/>
</dbReference>
<keyword evidence="6" id="KW-1185">Reference proteome</keyword>
<keyword evidence="1 2" id="KW-0597">Phosphoprotein</keyword>
<feature type="modified residue" description="4-aspartylphosphate" evidence="2">
    <location>
        <position position="197"/>
    </location>
</feature>
<evidence type="ECO:0000256" key="1">
    <source>
        <dbReference type="ARBA" id="ARBA00022553"/>
    </source>
</evidence>
<dbReference type="Gene3D" id="3.40.50.2300">
    <property type="match status" value="2"/>
</dbReference>
<dbReference type="SMART" id="SM00448">
    <property type="entry name" value="REC"/>
    <property type="match status" value="2"/>
</dbReference>
<dbReference type="STRING" id="288004.AL038_12450"/>
<dbReference type="InterPro" id="IPR043128">
    <property type="entry name" value="Rev_trsase/Diguanyl_cyclase"/>
</dbReference>
<dbReference type="InterPro" id="IPR050595">
    <property type="entry name" value="Bact_response_regulator"/>
</dbReference>
<dbReference type="PROSITE" id="PS50887">
    <property type="entry name" value="GGDEF"/>
    <property type="match status" value="1"/>
</dbReference>
<organism evidence="5 6">
    <name type="scientific">Beggiatoa leptomitoformis</name>
    <dbReference type="NCBI Taxonomy" id="288004"/>
    <lineage>
        <taxon>Bacteria</taxon>
        <taxon>Pseudomonadati</taxon>
        <taxon>Pseudomonadota</taxon>
        <taxon>Gammaproteobacteria</taxon>
        <taxon>Thiotrichales</taxon>
        <taxon>Thiotrichaceae</taxon>
        <taxon>Beggiatoa</taxon>
    </lineage>
</organism>
<sequence length="450" mass="50534">MTILYPERTSRIMIVDRSEVARSIISHILQKEMPDAYIVTSGSAEEALEYLHREKFDLITTALLLPGLDGLDLCHEVRKSDKQHLTPVIVVSSDADTRLLREGFSAGVTDYFNKSLGYKRLVEFIKDVCQRHAGLVGRVLYIEDSPSTAQSTITLMEKHGLYITHVTSGEDALRLLKKAQNSPDSPDVEQYDIVFTDFFLEGQMTGGDLLYAIRTQLHYSRQEMPLLVITIEDNQKCQAEIFHAGANDFITKPVIEEVLIARLKSLLLVKHQYNVLKRYSKDMYQLATTDSLTGVRNKRFLMDEGPAFIHQHKQICLMMIDIDHFEIINDVQGHIIGDHILHVIGRFLLSYFADDVMLVRFAGKKFTALIPNAGLDKGKVIAENLRLKMLELKPESIDITVSVGLTSSEGVAETTLATLISDADSALHTAQIQGYNRTCLCVTHKNITAA</sequence>
<accession>A0A2N9YFQ3</accession>
<protein>
    <submittedName>
        <fullName evidence="5">Response regulator</fullName>
    </submittedName>
</protein>
<dbReference type="CDD" id="cd01949">
    <property type="entry name" value="GGDEF"/>
    <property type="match status" value="1"/>
</dbReference>
<evidence type="ECO:0000259" key="3">
    <source>
        <dbReference type="PROSITE" id="PS50110"/>
    </source>
</evidence>
<dbReference type="AlphaFoldDB" id="A0A2N9YFQ3"/>
<dbReference type="PROSITE" id="PS50110">
    <property type="entry name" value="RESPONSE_REGULATORY"/>
    <property type="match status" value="2"/>
</dbReference>
<dbReference type="SUPFAM" id="SSF55073">
    <property type="entry name" value="Nucleotide cyclase"/>
    <property type="match status" value="1"/>
</dbReference>
<dbReference type="Pfam" id="PF00072">
    <property type="entry name" value="Response_reg"/>
    <property type="match status" value="2"/>
</dbReference>
<dbReference type="InterPro" id="IPR029787">
    <property type="entry name" value="Nucleotide_cyclase"/>
</dbReference>
<feature type="domain" description="GGDEF" evidence="4">
    <location>
        <begin position="313"/>
        <end position="443"/>
    </location>
</feature>
<dbReference type="Proteomes" id="UP000234271">
    <property type="component" value="Chromosome"/>
</dbReference>
<dbReference type="PANTHER" id="PTHR44591:SF3">
    <property type="entry name" value="RESPONSE REGULATORY DOMAIN-CONTAINING PROTEIN"/>
    <property type="match status" value="1"/>
</dbReference>
<evidence type="ECO:0000256" key="2">
    <source>
        <dbReference type="PROSITE-ProRule" id="PRU00169"/>
    </source>
</evidence>